<dbReference type="AlphaFoldDB" id="A0A9R1RUQ4"/>
<proteinExistence type="predicted"/>
<gene>
    <name evidence="1" type="ORF">TRITD_2Bv1G251570</name>
</gene>
<dbReference type="Proteomes" id="UP000324705">
    <property type="component" value="Chromosome 2B"/>
</dbReference>
<reference evidence="1 2" key="1">
    <citation type="submission" date="2017-09" db="EMBL/GenBank/DDBJ databases">
        <authorList>
            <consortium name="International Durum Wheat Genome Sequencing Consortium (IDWGSC)"/>
            <person name="Milanesi L."/>
        </authorList>
    </citation>
    <scope>NUCLEOTIDE SEQUENCE [LARGE SCALE GENOMIC DNA]</scope>
    <source>
        <strain evidence="2">cv. Svevo</strain>
    </source>
</reference>
<evidence type="ECO:0000313" key="2">
    <source>
        <dbReference type="Proteomes" id="UP000324705"/>
    </source>
</evidence>
<organism evidence="1 2">
    <name type="scientific">Triticum turgidum subsp. durum</name>
    <name type="common">Durum wheat</name>
    <name type="synonym">Triticum durum</name>
    <dbReference type="NCBI Taxonomy" id="4567"/>
    <lineage>
        <taxon>Eukaryota</taxon>
        <taxon>Viridiplantae</taxon>
        <taxon>Streptophyta</taxon>
        <taxon>Embryophyta</taxon>
        <taxon>Tracheophyta</taxon>
        <taxon>Spermatophyta</taxon>
        <taxon>Magnoliopsida</taxon>
        <taxon>Liliopsida</taxon>
        <taxon>Poales</taxon>
        <taxon>Poaceae</taxon>
        <taxon>BOP clade</taxon>
        <taxon>Pooideae</taxon>
        <taxon>Triticodae</taxon>
        <taxon>Triticeae</taxon>
        <taxon>Triticinae</taxon>
        <taxon>Triticum</taxon>
    </lineage>
</organism>
<dbReference type="EMBL" id="LT934114">
    <property type="protein sequence ID" value="VAH54057.1"/>
    <property type="molecule type" value="Genomic_DNA"/>
</dbReference>
<dbReference type="PANTHER" id="PTHR44575">
    <property type="entry name" value="OS01G0589200 PROTEIN"/>
    <property type="match status" value="1"/>
</dbReference>
<accession>A0A9R1RUQ4</accession>
<keyword evidence="2" id="KW-1185">Reference proteome</keyword>
<protein>
    <submittedName>
        <fullName evidence="1">Uncharacterized protein</fullName>
    </submittedName>
</protein>
<dbReference type="PANTHER" id="PTHR44575:SF1">
    <property type="entry name" value="OS01G0716500 PROTEIN"/>
    <property type="match status" value="1"/>
</dbReference>
<name>A0A9R1RUQ4_TRITD</name>
<evidence type="ECO:0000313" key="1">
    <source>
        <dbReference type="EMBL" id="VAH54057.1"/>
    </source>
</evidence>
<sequence length="87" mass="9612">MYSKKRPRRRWPCLPFSPPATSVPSWDTGCGSRKATVSVVEHYDSVVATYVGDALLGHASAHPKVRYLHRPEDLSEDYLVALANGEG</sequence>
<dbReference type="Gramene" id="TRITD2Bv1G251570.1">
    <property type="protein sequence ID" value="TRITD2Bv1G251570.1"/>
    <property type="gene ID" value="TRITD2Bv1G251570"/>
</dbReference>